<dbReference type="KEGG" id="gai:IMCC3135_15815"/>
<dbReference type="Proteomes" id="UP000250079">
    <property type="component" value="Chromosome"/>
</dbReference>
<evidence type="ECO:0000313" key="1">
    <source>
        <dbReference type="EMBL" id="ASJ73245.1"/>
    </source>
</evidence>
<name>A0A2Z2NRW3_9GAMM</name>
<evidence type="ECO:0000313" key="2">
    <source>
        <dbReference type="Proteomes" id="UP000250079"/>
    </source>
</evidence>
<accession>A0A2Z2NRW3</accession>
<reference evidence="1 2" key="1">
    <citation type="submission" date="2016-12" db="EMBL/GenBank/DDBJ databases">
        <authorList>
            <person name="Song W.-J."/>
            <person name="Kurnit D.M."/>
        </authorList>
    </citation>
    <scope>NUCLEOTIDE SEQUENCE [LARGE SCALE GENOMIC DNA]</scope>
    <source>
        <strain evidence="1 2">IMCC3135</strain>
    </source>
</reference>
<keyword evidence="2" id="KW-1185">Reference proteome</keyword>
<dbReference type="EMBL" id="CP018632">
    <property type="protein sequence ID" value="ASJ73245.1"/>
    <property type="molecule type" value="Genomic_DNA"/>
</dbReference>
<proteinExistence type="predicted"/>
<protein>
    <submittedName>
        <fullName evidence="1">Uncharacterized protein</fullName>
    </submittedName>
</protein>
<sequence length="125" mass="13648">MVEASLTFTGDYFDWDNPVSENDNDYPVSDLGSPVAISATEDSASDVEMLENTPKDNEAQWQNGELTITAEDGSIVSLRPSSEDKMLVEIELNDSGDIQMRNWSEGFSVDCPSLVDGCGDNALKF</sequence>
<gene>
    <name evidence="1" type="ORF">IMCC3135_15815</name>
</gene>
<dbReference type="AlphaFoldDB" id="A0A2Z2NRW3"/>
<organism evidence="1 2">
    <name type="scientific">Granulosicoccus antarcticus IMCC3135</name>
    <dbReference type="NCBI Taxonomy" id="1192854"/>
    <lineage>
        <taxon>Bacteria</taxon>
        <taxon>Pseudomonadati</taxon>
        <taxon>Pseudomonadota</taxon>
        <taxon>Gammaproteobacteria</taxon>
        <taxon>Chromatiales</taxon>
        <taxon>Granulosicoccaceae</taxon>
        <taxon>Granulosicoccus</taxon>
    </lineage>
</organism>